<dbReference type="AlphaFoldDB" id="A0A517T808"/>
<dbReference type="OrthoDB" id="264078at2"/>
<evidence type="ECO:0000313" key="4">
    <source>
        <dbReference type="Proteomes" id="UP000319976"/>
    </source>
</evidence>
<keyword evidence="2" id="KW-0472">Membrane</keyword>
<dbReference type="Proteomes" id="UP000319976">
    <property type="component" value="Chromosome"/>
</dbReference>
<evidence type="ECO:0000256" key="1">
    <source>
        <dbReference type="SAM" id="MobiDB-lite"/>
    </source>
</evidence>
<name>A0A517T808_9PLAN</name>
<evidence type="ECO:0000313" key="3">
    <source>
        <dbReference type="EMBL" id="QDT64503.1"/>
    </source>
</evidence>
<dbReference type="EMBL" id="CP036316">
    <property type="protein sequence ID" value="QDT64503.1"/>
    <property type="molecule type" value="Genomic_DNA"/>
</dbReference>
<accession>A0A517T808</accession>
<evidence type="ECO:0000256" key="2">
    <source>
        <dbReference type="SAM" id="Phobius"/>
    </source>
</evidence>
<feature type="region of interest" description="Disordered" evidence="1">
    <location>
        <begin position="57"/>
        <end position="82"/>
    </location>
</feature>
<keyword evidence="2" id="KW-1133">Transmembrane helix</keyword>
<keyword evidence="4" id="KW-1185">Reference proteome</keyword>
<gene>
    <name evidence="3" type="ORF">V22_17370</name>
</gene>
<dbReference type="KEGG" id="chya:V22_17370"/>
<sequence>MSDDYVDRMINAYLDNALSTEEQDEFESLVLRSEFARRRFWELAEVHGLASQAARSAWPDLDDSNTSDVPAPKSVSRSPIGEVRTRSSSRRSAFVLASGVVIGVLMSSIGWAITGLSQSPIQLDLLIDQFEGNTLLNVTGIPTQPDRWSGDFNELVTSQQDVQPLSGEKMVRVLRADYLDKPHPEGSYCGDLFRLVDLRNYQEMLINGDVVTNASAMFNTAHLPKDERYLCSVGIIALSADIVEDIASIEIPMLEQYALAMSRKATRLDKLPETWQQGQSDLKLPPETDYLLIHISVSYNHSTEALRRITFPGHYIDDFHLSLSRPSR</sequence>
<dbReference type="RefSeq" id="WP_145261713.1">
    <property type="nucleotide sequence ID" value="NZ_CP036316.1"/>
</dbReference>
<feature type="transmembrane region" description="Helical" evidence="2">
    <location>
        <begin position="93"/>
        <end position="113"/>
    </location>
</feature>
<proteinExistence type="predicted"/>
<organism evidence="3 4">
    <name type="scientific">Calycomorphotria hydatis</name>
    <dbReference type="NCBI Taxonomy" id="2528027"/>
    <lineage>
        <taxon>Bacteria</taxon>
        <taxon>Pseudomonadati</taxon>
        <taxon>Planctomycetota</taxon>
        <taxon>Planctomycetia</taxon>
        <taxon>Planctomycetales</taxon>
        <taxon>Planctomycetaceae</taxon>
        <taxon>Calycomorphotria</taxon>
    </lineage>
</organism>
<keyword evidence="2" id="KW-0812">Transmembrane</keyword>
<reference evidence="3 4" key="1">
    <citation type="submission" date="2019-02" db="EMBL/GenBank/DDBJ databases">
        <title>Deep-cultivation of Planctomycetes and their phenomic and genomic characterization uncovers novel biology.</title>
        <authorList>
            <person name="Wiegand S."/>
            <person name="Jogler M."/>
            <person name="Boedeker C."/>
            <person name="Pinto D."/>
            <person name="Vollmers J."/>
            <person name="Rivas-Marin E."/>
            <person name="Kohn T."/>
            <person name="Peeters S.H."/>
            <person name="Heuer A."/>
            <person name="Rast P."/>
            <person name="Oberbeckmann S."/>
            <person name="Bunk B."/>
            <person name="Jeske O."/>
            <person name="Meyerdierks A."/>
            <person name="Storesund J.E."/>
            <person name="Kallscheuer N."/>
            <person name="Luecker S."/>
            <person name="Lage O.M."/>
            <person name="Pohl T."/>
            <person name="Merkel B.J."/>
            <person name="Hornburger P."/>
            <person name="Mueller R.-W."/>
            <person name="Bruemmer F."/>
            <person name="Labrenz M."/>
            <person name="Spormann A.M."/>
            <person name="Op den Camp H."/>
            <person name="Overmann J."/>
            <person name="Amann R."/>
            <person name="Jetten M.S.M."/>
            <person name="Mascher T."/>
            <person name="Medema M.H."/>
            <person name="Devos D.P."/>
            <person name="Kaster A.-K."/>
            <person name="Ovreas L."/>
            <person name="Rohde M."/>
            <person name="Galperin M.Y."/>
            <person name="Jogler C."/>
        </authorList>
    </citation>
    <scope>NUCLEOTIDE SEQUENCE [LARGE SCALE GENOMIC DNA]</scope>
    <source>
        <strain evidence="3 4">V22</strain>
    </source>
</reference>
<protein>
    <submittedName>
        <fullName evidence="3">Uncharacterized protein</fullName>
    </submittedName>
</protein>